<comment type="caution">
    <text evidence="3">The sequence shown here is derived from an EMBL/GenBank/DDBJ whole genome shotgun (WGS) entry which is preliminary data.</text>
</comment>
<protein>
    <submittedName>
        <fullName evidence="3">N-acetyltransferase</fullName>
    </submittedName>
</protein>
<dbReference type="PROSITE" id="PS51186">
    <property type="entry name" value="GNAT"/>
    <property type="match status" value="1"/>
</dbReference>
<dbReference type="SUPFAM" id="SSF55729">
    <property type="entry name" value="Acyl-CoA N-acyltransferases (Nat)"/>
    <property type="match status" value="1"/>
</dbReference>
<dbReference type="Pfam" id="PF13302">
    <property type="entry name" value="Acetyltransf_3"/>
    <property type="match status" value="1"/>
</dbReference>
<dbReference type="GO" id="GO:0016747">
    <property type="term" value="F:acyltransferase activity, transferring groups other than amino-acyl groups"/>
    <property type="evidence" value="ECO:0007669"/>
    <property type="project" value="InterPro"/>
</dbReference>
<evidence type="ECO:0000313" key="4">
    <source>
        <dbReference type="Proteomes" id="UP000274909"/>
    </source>
</evidence>
<keyword evidence="4" id="KW-1185">Reference proteome</keyword>
<feature type="region of interest" description="Disordered" evidence="1">
    <location>
        <begin position="171"/>
        <end position="195"/>
    </location>
</feature>
<evidence type="ECO:0000259" key="2">
    <source>
        <dbReference type="PROSITE" id="PS51186"/>
    </source>
</evidence>
<dbReference type="Proteomes" id="UP000274909">
    <property type="component" value="Unassembled WGS sequence"/>
</dbReference>
<keyword evidence="3" id="KW-0808">Transferase</keyword>
<accession>A0A433JNZ6</accession>
<proteinExistence type="predicted"/>
<dbReference type="AlphaFoldDB" id="A0A433JNZ6"/>
<dbReference type="InterPro" id="IPR016181">
    <property type="entry name" value="Acyl_CoA_acyltransferase"/>
</dbReference>
<sequence>MPQEVTLLPLQRPADDDALVTFISSHEYPFHMSARPTADDVRSRIAAGSFDGPDNASYWVHVDGQQIGVATLQDLEDDAPLFDLRLATDARGRGFGELVLRSLTHEVFERFPVVNRFEGQTREDNIPMRRTFLRAGWVKEAHYRDGWPVAGADPVASVAYAILRRDWESGETTPVPWHDEPAPRVDGLTGSSIHP</sequence>
<name>A0A433JNZ6_9MICO</name>
<dbReference type="Gene3D" id="3.40.630.30">
    <property type="match status" value="1"/>
</dbReference>
<organism evidence="3 4">
    <name type="scientific">Labedella endophytica</name>
    <dbReference type="NCBI Taxonomy" id="1523160"/>
    <lineage>
        <taxon>Bacteria</taxon>
        <taxon>Bacillati</taxon>
        <taxon>Actinomycetota</taxon>
        <taxon>Actinomycetes</taxon>
        <taxon>Micrococcales</taxon>
        <taxon>Microbacteriaceae</taxon>
        <taxon>Labedella</taxon>
    </lineage>
</organism>
<evidence type="ECO:0000313" key="3">
    <source>
        <dbReference type="EMBL" id="RUQ98185.1"/>
    </source>
</evidence>
<feature type="domain" description="N-acetyltransferase" evidence="2">
    <location>
        <begin position="9"/>
        <end position="165"/>
    </location>
</feature>
<reference evidence="3 4" key="1">
    <citation type="submission" date="2018-12" db="EMBL/GenBank/DDBJ databases">
        <authorList>
            <person name="Li F."/>
        </authorList>
    </citation>
    <scope>NUCLEOTIDE SEQUENCE [LARGE SCALE GENOMIC DNA]</scope>
    <source>
        <strain evidence="3 4">EGI 6500705</strain>
    </source>
</reference>
<gene>
    <name evidence="3" type="ORF">ELQ94_14285</name>
</gene>
<dbReference type="OrthoDB" id="9799321at2"/>
<dbReference type="RefSeq" id="WP_127051038.1">
    <property type="nucleotide sequence ID" value="NZ_RZGZ01000004.1"/>
</dbReference>
<dbReference type="EMBL" id="RZGZ01000004">
    <property type="protein sequence ID" value="RUQ98185.1"/>
    <property type="molecule type" value="Genomic_DNA"/>
</dbReference>
<evidence type="ECO:0000256" key="1">
    <source>
        <dbReference type="SAM" id="MobiDB-lite"/>
    </source>
</evidence>
<dbReference type="InterPro" id="IPR000182">
    <property type="entry name" value="GNAT_dom"/>
</dbReference>